<evidence type="ECO:0000313" key="14">
    <source>
        <dbReference type="Proteomes" id="UP001219567"/>
    </source>
</evidence>
<evidence type="ECO:0000256" key="6">
    <source>
        <dbReference type="ARBA" id="ARBA00022792"/>
    </source>
</evidence>
<keyword evidence="9 10" id="KW-0472">Membrane</keyword>
<feature type="transmembrane region" description="Helical" evidence="12">
    <location>
        <begin position="315"/>
        <end position="337"/>
    </location>
</feature>
<gene>
    <name evidence="13" type="primary">LEU5</name>
    <name evidence="13" type="ORF">MYAM1_003063</name>
</gene>
<dbReference type="InterPro" id="IPR023395">
    <property type="entry name" value="MCP_dom_sf"/>
</dbReference>
<evidence type="ECO:0000313" key="13">
    <source>
        <dbReference type="EMBL" id="WFD00315.1"/>
    </source>
</evidence>
<evidence type="ECO:0000256" key="10">
    <source>
        <dbReference type="PROSITE-ProRule" id="PRU00282"/>
    </source>
</evidence>
<dbReference type="PANTHER" id="PTHR24089">
    <property type="entry name" value="SOLUTE CARRIER FAMILY 25"/>
    <property type="match status" value="1"/>
</dbReference>
<feature type="repeat" description="Solcar" evidence="10">
    <location>
        <begin position="118"/>
        <end position="227"/>
    </location>
</feature>
<keyword evidence="14" id="KW-1185">Reference proteome</keyword>
<keyword evidence="5" id="KW-0677">Repeat</keyword>
<evidence type="ECO:0000256" key="2">
    <source>
        <dbReference type="ARBA" id="ARBA00006375"/>
    </source>
</evidence>
<dbReference type="InterPro" id="IPR002067">
    <property type="entry name" value="MCP"/>
</dbReference>
<keyword evidence="7 12" id="KW-1133">Transmembrane helix</keyword>
<feature type="transmembrane region" description="Helical" evidence="12">
    <location>
        <begin position="199"/>
        <end position="221"/>
    </location>
</feature>
<evidence type="ECO:0000256" key="3">
    <source>
        <dbReference type="ARBA" id="ARBA00022448"/>
    </source>
</evidence>
<evidence type="ECO:0000256" key="11">
    <source>
        <dbReference type="RuleBase" id="RU000488"/>
    </source>
</evidence>
<reference evidence="13 14" key="1">
    <citation type="submission" date="2023-03" db="EMBL/GenBank/DDBJ databases">
        <title>Mating type loci evolution in Malassezia.</title>
        <authorList>
            <person name="Coelho M.A."/>
        </authorList>
    </citation>
    <scope>NUCLEOTIDE SEQUENCE [LARGE SCALE GENOMIC DNA]</scope>
    <source>
        <strain evidence="13 14">CBS 9725</strain>
    </source>
</reference>
<dbReference type="Proteomes" id="UP001219567">
    <property type="component" value="Chromosome 4"/>
</dbReference>
<dbReference type="AlphaFoldDB" id="A0AAJ5Z128"/>
<protein>
    <submittedName>
        <fullName evidence="13">Coenzyme A transporter</fullName>
    </submittedName>
</protein>
<evidence type="ECO:0000256" key="12">
    <source>
        <dbReference type="SAM" id="Phobius"/>
    </source>
</evidence>
<dbReference type="InterPro" id="IPR002167">
    <property type="entry name" value="GDC-like"/>
</dbReference>
<accession>A0AAJ5Z128</accession>
<keyword evidence="4 10" id="KW-0812">Transmembrane</keyword>
<evidence type="ECO:0000256" key="1">
    <source>
        <dbReference type="ARBA" id="ARBA00004448"/>
    </source>
</evidence>
<keyword evidence="8" id="KW-0496">Mitochondrion</keyword>
<dbReference type="SUPFAM" id="SSF103506">
    <property type="entry name" value="Mitochondrial carrier"/>
    <property type="match status" value="1"/>
</dbReference>
<sequence>MSSSAEKQSRSKRETRSWDYVLRSGAAGGIAGCVAKTAIAPLDRVKILFQAASPEYQKYSGKWLGVIDAGRKIIHEQGVLGLFQGHSATLLRIFPYAAVKYMAYDSLHLALMPTPQYETNFRLFAAGSLSGMLSVFFTYPLELIRVRLAFDTRAHPHKSLSAVMSTIYHEGAPTVSAEGEVKQINRTSATLERLPILKFYRGFTATLLGMIPYAGTSFLVFGRCKSTLYHTFLHKETNGQPLPGYEHIKPVWHLNRTVVDLAAGALAGAISQTASYPLEVIRRRQQIGGIINPSSMMTMKETAELIYRTNGWRSFYVGLSIGYIKVVPMTAISFAVWSAMKRKFGL</sequence>
<evidence type="ECO:0000256" key="8">
    <source>
        <dbReference type="ARBA" id="ARBA00023128"/>
    </source>
</evidence>
<feature type="transmembrane region" description="Helical" evidence="12">
    <location>
        <begin position="20"/>
        <end position="39"/>
    </location>
</feature>
<feature type="repeat" description="Solcar" evidence="10">
    <location>
        <begin position="19"/>
        <end position="110"/>
    </location>
</feature>
<dbReference type="EMBL" id="CP119946">
    <property type="protein sequence ID" value="WFD00315.1"/>
    <property type="molecule type" value="Genomic_DNA"/>
</dbReference>
<organism evidence="13 14">
    <name type="scientific">Malassezia yamatoensis</name>
    <dbReference type="NCBI Taxonomy" id="253288"/>
    <lineage>
        <taxon>Eukaryota</taxon>
        <taxon>Fungi</taxon>
        <taxon>Dikarya</taxon>
        <taxon>Basidiomycota</taxon>
        <taxon>Ustilaginomycotina</taxon>
        <taxon>Malasseziomycetes</taxon>
        <taxon>Malasseziales</taxon>
        <taxon>Malasseziaceae</taxon>
        <taxon>Malassezia</taxon>
    </lineage>
</organism>
<feature type="repeat" description="Solcar" evidence="10">
    <location>
        <begin position="255"/>
        <end position="343"/>
    </location>
</feature>
<evidence type="ECO:0000256" key="5">
    <source>
        <dbReference type="ARBA" id="ARBA00022737"/>
    </source>
</evidence>
<keyword evidence="6" id="KW-0999">Mitochondrion inner membrane</keyword>
<dbReference type="GO" id="GO:0005743">
    <property type="term" value="C:mitochondrial inner membrane"/>
    <property type="evidence" value="ECO:0007669"/>
    <property type="project" value="UniProtKB-SubCell"/>
</dbReference>
<dbReference type="Pfam" id="PF00153">
    <property type="entry name" value="Mito_carr"/>
    <property type="match status" value="3"/>
</dbReference>
<comment type="similarity">
    <text evidence="2 11">Belongs to the mitochondrial carrier (TC 2.A.29) family.</text>
</comment>
<dbReference type="InterPro" id="IPR018108">
    <property type="entry name" value="MCP_transmembrane"/>
</dbReference>
<evidence type="ECO:0000256" key="4">
    <source>
        <dbReference type="ARBA" id="ARBA00022692"/>
    </source>
</evidence>
<comment type="subcellular location">
    <subcellularLocation>
        <location evidence="1">Mitochondrion inner membrane</location>
        <topology evidence="1">Multi-pass membrane protein</topology>
    </subcellularLocation>
</comment>
<keyword evidence="3 11" id="KW-0813">Transport</keyword>
<evidence type="ECO:0000256" key="7">
    <source>
        <dbReference type="ARBA" id="ARBA00022989"/>
    </source>
</evidence>
<dbReference type="Gene3D" id="1.50.40.10">
    <property type="entry name" value="Mitochondrial carrier domain"/>
    <property type="match status" value="1"/>
</dbReference>
<name>A0AAJ5Z128_9BASI</name>
<proteinExistence type="inferred from homology"/>
<dbReference type="PRINTS" id="PR00928">
    <property type="entry name" value="GRAVESDC"/>
</dbReference>
<dbReference type="PROSITE" id="PS50920">
    <property type="entry name" value="SOLCAR"/>
    <property type="match status" value="3"/>
</dbReference>
<dbReference type="PRINTS" id="PR00926">
    <property type="entry name" value="MITOCARRIER"/>
</dbReference>
<dbReference type="GO" id="GO:0055085">
    <property type="term" value="P:transmembrane transport"/>
    <property type="evidence" value="ECO:0007669"/>
    <property type="project" value="InterPro"/>
</dbReference>
<evidence type="ECO:0000256" key="9">
    <source>
        <dbReference type="ARBA" id="ARBA00023136"/>
    </source>
</evidence>